<feature type="signal peptide" evidence="1">
    <location>
        <begin position="1"/>
        <end position="22"/>
    </location>
</feature>
<name>A0A6L6QNR1_9BURK</name>
<keyword evidence="1" id="KW-0732">Signal</keyword>
<evidence type="ECO:0000313" key="4">
    <source>
        <dbReference type="Proteomes" id="UP000472320"/>
    </source>
</evidence>
<sequence>MERRNFILAAGSLIGAPALARAASLAAPPPAASGLRMAGFRDLVGQQFLAFQGKRGTTLDLVALRPGKAAPHHEQFTLVFSGEPALASGIYEIDNTVAGRMQVYLESAGAAKGATGDSLYRAEFSLLV</sequence>
<dbReference type="OrthoDB" id="8777073at2"/>
<feature type="chain" id="PRO_5026907869" description="DUF6916 domain-containing protein" evidence="1">
    <location>
        <begin position="23"/>
        <end position="128"/>
    </location>
</feature>
<evidence type="ECO:0000256" key="1">
    <source>
        <dbReference type="SAM" id="SignalP"/>
    </source>
</evidence>
<evidence type="ECO:0000259" key="2">
    <source>
        <dbReference type="Pfam" id="PF21880"/>
    </source>
</evidence>
<gene>
    <name evidence="3" type="ORF">GM658_25745</name>
</gene>
<dbReference type="Pfam" id="PF21880">
    <property type="entry name" value="DUF6916"/>
    <property type="match status" value="1"/>
</dbReference>
<reference evidence="3 4" key="1">
    <citation type="submission" date="2019-11" db="EMBL/GenBank/DDBJ databases">
        <title>Type strains purchased from KCTC, JCM and DSMZ.</title>
        <authorList>
            <person name="Lu H."/>
        </authorList>
    </citation>
    <scope>NUCLEOTIDE SEQUENCE [LARGE SCALE GENOMIC DNA]</scope>
    <source>
        <strain evidence="3 4">JCM 31587</strain>
    </source>
</reference>
<dbReference type="Proteomes" id="UP000472320">
    <property type="component" value="Unassembled WGS sequence"/>
</dbReference>
<keyword evidence="4" id="KW-1185">Reference proteome</keyword>
<organism evidence="3 4">
    <name type="scientific">Massilia eburnea</name>
    <dbReference type="NCBI Taxonomy" id="1776165"/>
    <lineage>
        <taxon>Bacteria</taxon>
        <taxon>Pseudomonadati</taxon>
        <taxon>Pseudomonadota</taxon>
        <taxon>Betaproteobacteria</taxon>
        <taxon>Burkholderiales</taxon>
        <taxon>Oxalobacteraceae</taxon>
        <taxon>Telluria group</taxon>
        <taxon>Massilia</taxon>
    </lineage>
</organism>
<comment type="caution">
    <text evidence="3">The sequence shown here is derived from an EMBL/GenBank/DDBJ whole genome shotgun (WGS) entry which is preliminary data.</text>
</comment>
<dbReference type="RefSeq" id="WP_155456932.1">
    <property type="nucleotide sequence ID" value="NZ_WNKX01000032.1"/>
</dbReference>
<feature type="domain" description="DUF6916" evidence="2">
    <location>
        <begin position="36"/>
        <end position="122"/>
    </location>
</feature>
<evidence type="ECO:0000313" key="3">
    <source>
        <dbReference type="EMBL" id="MTW14022.1"/>
    </source>
</evidence>
<dbReference type="EMBL" id="WNKX01000032">
    <property type="protein sequence ID" value="MTW14022.1"/>
    <property type="molecule type" value="Genomic_DNA"/>
</dbReference>
<accession>A0A6L6QNR1</accession>
<proteinExistence type="predicted"/>
<protein>
    <recommendedName>
        <fullName evidence="2">DUF6916 domain-containing protein</fullName>
    </recommendedName>
</protein>
<dbReference type="InterPro" id="IPR054209">
    <property type="entry name" value="DUF6916"/>
</dbReference>
<dbReference type="AlphaFoldDB" id="A0A6L6QNR1"/>